<proteinExistence type="predicted"/>
<protein>
    <submittedName>
        <fullName evidence="1">Uncharacterized protein</fullName>
    </submittedName>
</protein>
<name>X1V2K8_9ZZZZ</name>
<comment type="caution">
    <text evidence="1">The sequence shown here is derived from an EMBL/GenBank/DDBJ whole genome shotgun (WGS) entry which is preliminary data.</text>
</comment>
<accession>X1V2K8</accession>
<dbReference type="AlphaFoldDB" id="X1V2K8"/>
<reference evidence="1" key="1">
    <citation type="journal article" date="2014" name="Front. Microbiol.">
        <title>High frequency of phylogenetically diverse reductive dehalogenase-homologous genes in deep subseafloor sedimentary metagenomes.</title>
        <authorList>
            <person name="Kawai M."/>
            <person name="Futagami T."/>
            <person name="Toyoda A."/>
            <person name="Takaki Y."/>
            <person name="Nishi S."/>
            <person name="Hori S."/>
            <person name="Arai W."/>
            <person name="Tsubouchi T."/>
            <person name="Morono Y."/>
            <person name="Uchiyama I."/>
            <person name="Ito T."/>
            <person name="Fujiyama A."/>
            <person name="Inagaki F."/>
            <person name="Takami H."/>
        </authorList>
    </citation>
    <scope>NUCLEOTIDE SEQUENCE</scope>
    <source>
        <strain evidence="1">Expedition CK06-06</strain>
    </source>
</reference>
<dbReference type="EMBL" id="BARW01035964">
    <property type="protein sequence ID" value="GAJ23963.1"/>
    <property type="molecule type" value="Genomic_DNA"/>
</dbReference>
<organism evidence="1">
    <name type="scientific">marine sediment metagenome</name>
    <dbReference type="NCBI Taxonomy" id="412755"/>
    <lineage>
        <taxon>unclassified sequences</taxon>
        <taxon>metagenomes</taxon>
        <taxon>ecological metagenomes</taxon>
    </lineage>
</organism>
<sequence length="50" mass="5520">MDLVGEGRVKFIFLRLIDSGFIFSNGETTTAWRFGTAGKKVLIVRAGDTK</sequence>
<evidence type="ECO:0000313" key="1">
    <source>
        <dbReference type="EMBL" id="GAJ23963.1"/>
    </source>
</evidence>
<gene>
    <name evidence="1" type="ORF">S12H4_55970</name>
</gene>